<dbReference type="GO" id="GO:1902777">
    <property type="term" value="P:6-sulfoquinovose(1-) catabolic process"/>
    <property type="evidence" value="ECO:0007669"/>
    <property type="project" value="TreeGrafter"/>
</dbReference>
<gene>
    <name evidence="3" type="ORF">UFOPK3402_00176</name>
</gene>
<dbReference type="Gene3D" id="3.20.20.70">
    <property type="entry name" value="Aldolase class I"/>
    <property type="match status" value="1"/>
</dbReference>
<dbReference type="InterPro" id="IPR050552">
    <property type="entry name" value="LacD_aldolase"/>
</dbReference>
<reference evidence="3" key="1">
    <citation type="submission" date="2020-05" db="EMBL/GenBank/DDBJ databases">
        <authorList>
            <person name="Chiriac C."/>
            <person name="Salcher M."/>
            <person name="Ghai R."/>
            <person name="Kavagutti S V."/>
        </authorList>
    </citation>
    <scope>NUCLEOTIDE SEQUENCE</scope>
</reference>
<organism evidence="3">
    <name type="scientific">freshwater metagenome</name>
    <dbReference type="NCBI Taxonomy" id="449393"/>
    <lineage>
        <taxon>unclassified sequences</taxon>
        <taxon>metagenomes</taxon>
        <taxon>ecological metagenomes</taxon>
    </lineage>
</organism>
<dbReference type="PANTHER" id="PTHR39340">
    <property type="entry name" value="SULFOFRUCTOSEPHOSPHATE ALDOLASE"/>
    <property type="match status" value="1"/>
</dbReference>
<keyword evidence="2" id="KW-0456">Lyase</keyword>
<sequence>MNPAEVQGSPITLSAIADSDGTMAIIAMDQRNTLRRMFTAVGVEATIDDLRQAKVDVAKHLTPHATGILLDPDFGVPAVRDSGSLAPACGLLVAAEPSDRGTYNGEPRSHRIPEQNATWVRDMGGHAVKFLIMMNPARTIGAGEPDLTAETLQVVREVVEDCRAVGIPSIIENLIYPLPGTETMTPQQREDAIVESAALLTELKPDLLKLEYPGSAAGCQRLAGVLTVPWAVLSAGVDFDTFTDVIKVSCDAGGASGFIAGRSVWKESIGMVGQERQTFLSEVAVPRLTNLREAISGRARPWTEAVS</sequence>
<dbReference type="GO" id="GO:0061595">
    <property type="term" value="F:6-deoxy-6-sulfofructose-1-phosphate aldolase activity"/>
    <property type="evidence" value="ECO:0007669"/>
    <property type="project" value="TreeGrafter"/>
</dbReference>
<dbReference type="InterPro" id="IPR002915">
    <property type="entry name" value="DeoC/FbaB/LacD_aldolase"/>
</dbReference>
<dbReference type="SMART" id="SM01133">
    <property type="entry name" value="DeoC"/>
    <property type="match status" value="1"/>
</dbReference>
<dbReference type="EMBL" id="CAFBLS010000012">
    <property type="protein sequence ID" value="CAB4860354.1"/>
    <property type="molecule type" value="Genomic_DNA"/>
</dbReference>
<accession>A0A6J7CU90</accession>
<comment type="similarity">
    <text evidence="1">Belongs to the aldolase LacD family.</text>
</comment>
<dbReference type="InterPro" id="IPR013785">
    <property type="entry name" value="Aldolase_TIM"/>
</dbReference>
<evidence type="ECO:0000256" key="1">
    <source>
        <dbReference type="ARBA" id="ARBA00008679"/>
    </source>
</evidence>
<dbReference type="PANTHER" id="PTHR39340:SF1">
    <property type="entry name" value="SULFOFRUCTOSEPHOSPHATE ALDOLASE"/>
    <property type="match status" value="1"/>
</dbReference>
<name>A0A6J7CU90_9ZZZZ</name>
<dbReference type="SUPFAM" id="SSF51569">
    <property type="entry name" value="Aldolase"/>
    <property type="match status" value="1"/>
</dbReference>
<proteinExistence type="inferred from homology"/>
<evidence type="ECO:0000256" key="2">
    <source>
        <dbReference type="ARBA" id="ARBA00023239"/>
    </source>
</evidence>
<protein>
    <submittedName>
        <fullName evidence="3">Unannotated protein</fullName>
    </submittedName>
</protein>
<dbReference type="Pfam" id="PF01791">
    <property type="entry name" value="DeoC"/>
    <property type="match status" value="1"/>
</dbReference>
<evidence type="ECO:0000313" key="3">
    <source>
        <dbReference type="EMBL" id="CAB4860354.1"/>
    </source>
</evidence>
<dbReference type="AlphaFoldDB" id="A0A6J7CU90"/>